<accession>A0A0C1F9J3</accession>
<dbReference type="RefSeq" id="WP_039353044.1">
    <property type="nucleotide sequence ID" value="NZ_FOLA01000009.1"/>
</dbReference>
<proteinExistence type="predicted"/>
<protein>
    <submittedName>
        <fullName evidence="2">Uncharacterized protein</fullName>
    </submittedName>
</protein>
<name>A0A0C1F9J3_9FLAO</name>
<keyword evidence="1" id="KW-0472">Membrane</keyword>
<keyword evidence="1" id="KW-0812">Transmembrane</keyword>
<dbReference type="Proteomes" id="UP000031473">
    <property type="component" value="Unassembled WGS sequence"/>
</dbReference>
<evidence type="ECO:0000256" key="1">
    <source>
        <dbReference type="SAM" id="Phobius"/>
    </source>
</evidence>
<keyword evidence="3" id="KW-1185">Reference proteome</keyword>
<dbReference type="EMBL" id="JSYL01000007">
    <property type="protein sequence ID" value="KIA88573.1"/>
    <property type="molecule type" value="Genomic_DNA"/>
</dbReference>
<dbReference type="AlphaFoldDB" id="A0A0C1F9J3"/>
<keyword evidence="1" id="KW-1133">Transmembrane helix</keyword>
<feature type="transmembrane region" description="Helical" evidence="1">
    <location>
        <begin position="45"/>
        <end position="66"/>
    </location>
</feature>
<organism evidence="2 3">
    <name type="scientific">Kaistella jeonii</name>
    <dbReference type="NCBI Taxonomy" id="266749"/>
    <lineage>
        <taxon>Bacteria</taxon>
        <taxon>Pseudomonadati</taxon>
        <taxon>Bacteroidota</taxon>
        <taxon>Flavobacteriia</taxon>
        <taxon>Flavobacteriales</taxon>
        <taxon>Weeksellaceae</taxon>
        <taxon>Chryseobacterium group</taxon>
        <taxon>Kaistella</taxon>
    </lineage>
</organism>
<sequence>MKSKLKEIDVDFIGDRRPLTKKEEAKISAFIRELKAKEAILKSINIYKTLILILIVVFTLIVMYVFKFNN</sequence>
<comment type="caution">
    <text evidence="2">The sequence shown here is derived from an EMBL/GenBank/DDBJ whole genome shotgun (WGS) entry which is preliminary data.</text>
</comment>
<gene>
    <name evidence="2" type="ORF">OA86_11180</name>
</gene>
<evidence type="ECO:0000313" key="3">
    <source>
        <dbReference type="Proteomes" id="UP000031473"/>
    </source>
</evidence>
<reference evidence="2 3" key="1">
    <citation type="submission" date="2014-10" db="EMBL/GenBank/DDBJ databases">
        <title>Kaistella jeonii genome.</title>
        <authorList>
            <person name="Clayton J.T."/>
            <person name="Newman J.D."/>
        </authorList>
    </citation>
    <scope>NUCLEOTIDE SEQUENCE [LARGE SCALE GENOMIC DNA]</scope>
    <source>
        <strain evidence="2 3">DSM 17048</strain>
    </source>
</reference>
<dbReference type="STRING" id="266749.SAMN05421876_10990"/>
<dbReference type="OrthoDB" id="1496259at2"/>
<evidence type="ECO:0000313" key="2">
    <source>
        <dbReference type="EMBL" id="KIA88573.1"/>
    </source>
</evidence>